<accession>A0A699X3G8</accession>
<reference evidence="2" key="1">
    <citation type="journal article" date="2019" name="Sci. Rep.">
        <title>Draft genome of Tanacetum cinerariifolium, the natural source of mosquito coil.</title>
        <authorList>
            <person name="Yamashiro T."/>
            <person name="Shiraishi A."/>
            <person name="Satake H."/>
            <person name="Nakayama K."/>
        </authorList>
    </citation>
    <scope>NUCLEOTIDE SEQUENCE</scope>
</reference>
<comment type="caution">
    <text evidence="2">The sequence shown here is derived from an EMBL/GenBank/DDBJ whole genome shotgun (WGS) entry which is preliminary data.</text>
</comment>
<proteinExistence type="predicted"/>
<dbReference type="AlphaFoldDB" id="A0A699X3G8"/>
<sequence>GRIDEIDDDEDISLVSTHDDELQDEGIEDVGEKEVVEVVTTAKMLIDIVVDVA</sequence>
<gene>
    <name evidence="2" type="ORF">Tci_924407</name>
</gene>
<evidence type="ECO:0000313" key="2">
    <source>
        <dbReference type="EMBL" id="GFD52438.1"/>
    </source>
</evidence>
<feature type="region of interest" description="Disordered" evidence="1">
    <location>
        <begin position="1"/>
        <end position="23"/>
    </location>
</feature>
<organism evidence="2">
    <name type="scientific">Tanacetum cinerariifolium</name>
    <name type="common">Dalmatian daisy</name>
    <name type="synonym">Chrysanthemum cinerariifolium</name>
    <dbReference type="NCBI Taxonomy" id="118510"/>
    <lineage>
        <taxon>Eukaryota</taxon>
        <taxon>Viridiplantae</taxon>
        <taxon>Streptophyta</taxon>
        <taxon>Embryophyta</taxon>
        <taxon>Tracheophyta</taxon>
        <taxon>Spermatophyta</taxon>
        <taxon>Magnoliopsida</taxon>
        <taxon>eudicotyledons</taxon>
        <taxon>Gunneridae</taxon>
        <taxon>Pentapetalae</taxon>
        <taxon>asterids</taxon>
        <taxon>campanulids</taxon>
        <taxon>Asterales</taxon>
        <taxon>Asteraceae</taxon>
        <taxon>Asteroideae</taxon>
        <taxon>Anthemideae</taxon>
        <taxon>Anthemidinae</taxon>
        <taxon>Tanacetum</taxon>
    </lineage>
</organism>
<feature type="non-terminal residue" evidence="2">
    <location>
        <position position="1"/>
    </location>
</feature>
<protein>
    <submittedName>
        <fullName evidence="2">Uncharacterized protein</fullName>
    </submittedName>
</protein>
<name>A0A699X3G8_TANCI</name>
<evidence type="ECO:0000256" key="1">
    <source>
        <dbReference type="SAM" id="MobiDB-lite"/>
    </source>
</evidence>
<dbReference type="EMBL" id="BKCJ011782316">
    <property type="protein sequence ID" value="GFD52438.1"/>
    <property type="molecule type" value="Genomic_DNA"/>
</dbReference>
<feature type="compositionally biased region" description="Acidic residues" evidence="1">
    <location>
        <begin position="1"/>
        <end position="12"/>
    </location>
</feature>